<dbReference type="EMBL" id="BPLR01000607">
    <property type="protein sequence ID" value="GIY95991.1"/>
    <property type="molecule type" value="Genomic_DNA"/>
</dbReference>
<dbReference type="AlphaFoldDB" id="A0AAV4XLD9"/>
<sequence>MIIIEDDSPRLAKERLQGRLDSNIERIAEETRWWGDSGNVLQSMVERLEESNASKAANLAKEQGRLERKKRGCLRNLVKASREHKKAEKYRGVQRRVAEGERGTTILYEEERRLTMLKEKAVRNLIELEK</sequence>
<comment type="caution">
    <text evidence="1">The sequence shown here is derived from an EMBL/GenBank/DDBJ whole genome shotgun (WGS) entry which is preliminary data.</text>
</comment>
<evidence type="ECO:0000313" key="2">
    <source>
        <dbReference type="Proteomes" id="UP001054945"/>
    </source>
</evidence>
<gene>
    <name evidence="1" type="ORF">CEXT_404421</name>
</gene>
<organism evidence="1 2">
    <name type="scientific">Caerostris extrusa</name>
    <name type="common">Bark spider</name>
    <name type="synonym">Caerostris bankana</name>
    <dbReference type="NCBI Taxonomy" id="172846"/>
    <lineage>
        <taxon>Eukaryota</taxon>
        <taxon>Metazoa</taxon>
        <taxon>Ecdysozoa</taxon>
        <taxon>Arthropoda</taxon>
        <taxon>Chelicerata</taxon>
        <taxon>Arachnida</taxon>
        <taxon>Araneae</taxon>
        <taxon>Araneomorphae</taxon>
        <taxon>Entelegynae</taxon>
        <taxon>Araneoidea</taxon>
        <taxon>Araneidae</taxon>
        <taxon>Caerostris</taxon>
    </lineage>
</organism>
<name>A0AAV4XLD9_CAEEX</name>
<proteinExistence type="predicted"/>
<evidence type="ECO:0000313" key="1">
    <source>
        <dbReference type="EMBL" id="GIY95991.1"/>
    </source>
</evidence>
<accession>A0AAV4XLD9</accession>
<keyword evidence="2" id="KW-1185">Reference proteome</keyword>
<protein>
    <submittedName>
        <fullName evidence="1">Uncharacterized protein</fullName>
    </submittedName>
</protein>
<dbReference type="Proteomes" id="UP001054945">
    <property type="component" value="Unassembled WGS sequence"/>
</dbReference>
<reference evidence="1 2" key="1">
    <citation type="submission" date="2021-06" db="EMBL/GenBank/DDBJ databases">
        <title>Caerostris extrusa draft genome.</title>
        <authorList>
            <person name="Kono N."/>
            <person name="Arakawa K."/>
        </authorList>
    </citation>
    <scope>NUCLEOTIDE SEQUENCE [LARGE SCALE GENOMIC DNA]</scope>
</reference>